<gene>
    <name evidence="6" type="ORF">GTW23_00205</name>
</gene>
<evidence type="ECO:0000313" key="7">
    <source>
        <dbReference type="Proteomes" id="UP001320715"/>
    </source>
</evidence>
<dbReference type="SMART" id="SM00100">
    <property type="entry name" value="cNMP"/>
    <property type="match status" value="1"/>
</dbReference>
<dbReference type="Gene3D" id="2.60.120.10">
    <property type="entry name" value="Jelly Rolls"/>
    <property type="match status" value="1"/>
</dbReference>
<name>A0ABT1CK47_9HYPH</name>
<keyword evidence="7" id="KW-1185">Reference proteome</keyword>
<dbReference type="InterPro" id="IPR018490">
    <property type="entry name" value="cNMP-bd_dom_sf"/>
</dbReference>
<proteinExistence type="predicted"/>
<evidence type="ECO:0000256" key="1">
    <source>
        <dbReference type="ARBA" id="ARBA00023015"/>
    </source>
</evidence>
<sequence length="235" mass="25689">MSRLDPSLLAGLPPFMGMDQPALEHILEGAKPLRQPKNAHVFRQGEEAHSFYLLLDGYVRVVKLAPDGEQVIVRFIASGELLGIAKAIGRDSYPANAVAAADCVLLAWPSHLWESIVSAHPGFATNTYAMLGERLLETQDKVVELATERVEQRVANAVLKLANQSGRKTEEGTLIDFPISRQDISEMTGTTLHTVSRLLSGWEHAGWVKSSRQKVTLMEGHKLVMVASGQAGRKS</sequence>
<dbReference type="Pfam" id="PF13545">
    <property type="entry name" value="HTH_Crp_2"/>
    <property type="match status" value="1"/>
</dbReference>
<dbReference type="PROSITE" id="PS51063">
    <property type="entry name" value="HTH_CRP_2"/>
    <property type="match status" value="1"/>
</dbReference>
<evidence type="ECO:0000313" key="6">
    <source>
        <dbReference type="EMBL" id="MCO6406577.1"/>
    </source>
</evidence>
<dbReference type="InterPro" id="IPR000595">
    <property type="entry name" value="cNMP-bd_dom"/>
</dbReference>
<dbReference type="InterPro" id="IPR050397">
    <property type="entry name" value="Env_Response_Regulators"/>
</dbReference>
<keyword evidence="2" id="KW-0238">DNA-binding</keyword>
<dbReference type="SUPFAM" id="SSF51206">
    <property type="entry name" value="cAMP-binding domain-like"/>
    <property type="match status" value="1"/>
</dbReference>
<dbReference type="SMART" id="SM00419">
    <property type="entry name" value="HTH_CRP"/>
    <property type="match status" value="1"/>
</dbReference>
<evidence type="ECO:0000259" key="4">
    <source>
        <dbReference type="PROSITE" id="PS50042"/>
    </source>
</evidence>
<evidence type="ECO:0000256" key="2">
    <source>
        <dbReference type="ARBA" id="ARBA00023125"/>
    </source>
</evidence>
<dbReference type="InterPro" id="IPR012318">
    <property type="entry name" value="HTH_CRP"/>
</dbReference>
<protein>
    <submittedName>
        <fullName evidence="6">Cyclic nucleotide-binding domain-containing protein</fullName>
    </submittedName>
</protein>
<feature type="domain" description="HTH crp-type" evidence="5">
    <location>
        <begin position="148"/>
        <end position="221"/>
    </location>
</feature>
<dbReference type="CDD" id="cd00038">
    <property type="entry name" value="CAP_ED"/>
    <property type="match status" value="1"/>
</dbReference>
<organism evidence="6 7">
    <name type="scientific">Hoeflea alexandrii</name>
    <dbReference type="NCBI Taxonomy" id="288436"/>
    <lineage>
        <taxon>Bacteria</taxon>
        <taxon>Pseudomonadati</taxon>
        <taxon>Pseudomonadota</taxon>
        <taxon>Alphaproteobacteria</taxon>
        <taxon>Hyphomicrobiales</taxon>
        <taxon>Rhizobiaceae</taxon>
        <taxon>Hoeflea</taxon>
    </lineage>
</organism>
<dbReference type="EMBL" id="JAAAML010000001">
    <property type="protein sequence ID" value="MCO6406577.1"/>
    <property type="molecule type" value="Genomic_DNA"/>
</dbReference>
<dbReference type="Gene3D" id="1.10.10.10">
    <property type="entry name" value="Winged helix-like DNA-binding domain superfamily/Winged helix DNA-binding domain"/>
    <property type="match status" value="1"/>
</dbReference>
<dbReference type="InterPro" id="IPR036388">
    <property type="entry name" value="WH-like_DNA-bd_sf"/>
</dbReference>
<keyword evidence="1" id="KW-0805">Transcription regulation</keyword>
<dbReference type="PANTHER" id="PTHR24567:SF28">
    <property type="entry name" value="LISTERIOLYSIN REGULATORY PROTEIN"/>
    <property type="match status" value="1"/>
</dbReference>
<evidence type="ECO:0000259" key="5">
    <source>
        <dbReference type="PROSITE" id="PS51063"/>
    </source>
</evidence>
<dbReference type="SUPFAM" id="SSF46785">
    <property type="entry name" value="Winged helix' DNA-binding domain"/>
    <property type="match status" value="1"/>
</dbReference>
<dbReference type="PANTHER" id="PTHR24567">
    <property type="entry name" value="CRP FAMILY TRANSCRIPTIONAL REGULATORY PROTEIN"/>
    <property type="match status" value="1"/>
</dbReference>
<reference evidence="6 7" key="1">
    <citation type="submission" date="2020-01" db="EMBL/GenBank/DDBJ databases">
        <title>Genomes of bacteria type strains.</title>
        <authorList>
            <person name="Chen J."/>
            <person name="Zhu S."/>
            <person name="Yang J."/>
        </authorList>
    </citation>
    <scope>NUCLEOTIDE SEQUENCE [LARGE SCALE GENOMIC DNA]</scope>
    <source>
        <strain evidence="6 7">DSM 16655</strain>
    </source>
</reference>
<dbReference type="CDD" id="cd00092">
    <property type="entry name" value="HTH_CRP"/>
    <property type="match status" value="1"/>
</dbReference>
<dbReference type="PROSITE" id="PS50042">
    <property type="entry name" value="CNMP_BINDING_3"/>
    <property type="match status" value="1"/>
</dbReference>
<accession>A0ABT1CK47</accession>
<dbReference type="Proteomes" id="UP001320715">
    <property type="component" value="Unassembled WGS sequence"/>
</dbReference>
<comment type="caution">
    <text evidence="6">The sequence shown here is derived from an EMBL/GenBank/DDBJ whole genome shotgun (WGS) entry which is preliminary data.</text>
</comment>
<dbReference type="RefSeq" id="WP_252914162.1">
    <property type="nucleotide sequence ID" value="NZ_JAAAML010000001.1"/>
</dbReference>
<dbReference type="Pfam" id="PF00027">
    <property type="entry name" value="cNMP_binding"/>
    <property type="match status" value="1"/>
</dbReference>
<evidence type="ECO:0000256" key="3">
    <source>
        <dbReference type="ARBA" id="ARBA00023163"/>
    </source>
</evidence>
<keyword evidence="3" id="KW-0804">Transcription</keyword>
<feature type="domain" description="Cyclic nucleotide-binding" evidence="4">
    <location>
        <begin position="14"/>
        <end position="117"/>
    </location>
</feature>
<dbReference type="InterPro" id="IPR014710">
    <property type="entry name" value="RmlC-like_jellyroll"/>
</dbReference>
<dbReference type="InterPro" id="IPR036390">
    <property type="entry name" value="WH_DNA-bd_sf"/>
</dbReference>